<proteinExistence type="predicted"/>
<sequence>MDSNNESTNGFEKTMEEIRQFQEREKERLDKEAEFLSEQLEKQARQAEEQRKNDRENYRRDESLLIDVTRQNTIVQQHQFAQFQAQTNALHNSYNAQLSDIKSRWDREVCDLKATVKSQKEENDDLKRENARLTRERDDFHHLATNLASELERMKSSWFSNLFGGHPSSSHQHHQPNSDDNIH</sequence>
<reference evidence="2" key="1">
    <citation type="submission" date="2022-11" db="UniProtKB">
        <authorList>
            <consortium name="WormBaseParasite"/>
        </authorList>
    </citation>
    <scope>IDENTIFICATION</scope>
</reference>
<accession>A0AC34RT70</accession>
<evidence type="ECO:0000313" key="2">
    <source>
        <dbReference type="WBParaSite" id="JU765_v2.g9819.t1"/>
    </source>
</evidence>
<protein>
    <submittedName>
        <fullName evidence="2">Uncharacterized protein</fullName>
    </submittedName>
</protein>
<name>A0AC34RT70_9BILA</name>
<dbReference type="WBParaSite" id="JU765_v2.g9819.t1">
    <property type="protein sequence ID" value="JU765_v2.g9819.t1"/>
    <property type="gene ID" value="JU765_v2.g9819"/>
</dbReference>
<evidence type="ECO:0000313" key="1">
    <source>
        <dbReference type="Proteomes" id="UP000887576"/>
    </source>
</evidence>
<dbReference type="Proteomes" id="UP000887576">
    <property type="component" value="Unplaced"/>
</dbReference>
<organism evidence="1 2">
    <name type="scientific">Panagrolaimus sp. JU765</name>
    <dbReference type="NCBI Taxonomy" id="591449"/>
    <lineage>
        <taxon>Eukaryota</taxon>
        <taxon>Metazoa</taxon>
        <taxon>Ecdysozoa</taxon>
        <taxon>Nematoda</taxon>
        <taxon>Chromadorea</taxon>
        <taxon>Rhabditida</taxon>
        <taxon>Tylenchina</taxon>
        <taxon>Panagrolaimomorpha</taxon>
        <taxon>Panagrolaimoidea</taxon>
        <taxon>Panagrolaimidae</taxon>
        <taxon>Panagrolaimus</taxon>
    </lineage>
</organism>